<evidence type="ECO:0000256" key="5">
    <source>
        <dbReference type="ARBA" id="ARBA00022741"/>
    </source>
</evidence>
<feature type="domain" description="ABC transporter" evidence="7">
    <location>
        <begin position="1"/>
        <end position="232"/>
    </location>
</feature>
<dbReference type="Pfam" id="PF00005">
    <property type="entry name" value="ABC_tran"/>
    <property type="match status" value="2"/>
</dbReference>
<keyword evidence="2" id="KW-0813">Transport</keyword>
<dbReference type="AlphaFoldDB" id="A0A512NAP5"/>
<comment type="caution">
    <text evidence="8">The sequence shown here is derived from an EMBL/GenBank/DDBJ whole genome shotgun (WGS) entry which is preliminary data.</text>
</comment>
<gene>
    <name evidence="8" type="primary">rbsA</name>
    <name evidence="8" type="ORF">RSO01_30470</name>
</gene>
<reference evidence="8 9" key="1">
    <citation type="submission" date="2019-07" db="EMBL/GenBank/DDBJ databases">
        <title>Whole genome shotgun sequence of Reyranella soli NBRC 108950.</title>
        <authorList>
            <person name="Hosoyama A."/>
            <person name="Uohara A."/>
            <person name="Ohji S."/>
            <person name="Ichikawa N."/>
        </authorList>
    </citation>
    <scope>NUCLEOTIDE SEQUENCE [LARGE SCALE GENOMIC DNA]</scope>
    <source>
        <strain evidence="8 9">NBRC 108950</strain>
    </source>
</reference>
<evidence type="ECO:0000313" key="9">
    <source>
        <dbReference type="Proteomes" id="UP000321058"/>
    </source>
</evidence>
<dbReference type="PROSITE" id="PS50893">
    <property type="entry name" value="ABC_TRANSPORTER_2"/>
    <property type="match status" value="2"/>
</dbReference>
<keyword evidence="9" id="KW-1185">Reference proteome</keyword>
<evidence type="ECO:0000256" key="6">
    <source>
        <dbReference type="ARBA" id="ARBA00022840"/>
    </source>
</evidence>
<dbReference type="Gene3D" id="3.40.50.300">
    <property type="entry name" value="P-loop containing nucleotide triphosphate hydrolases"/>
    <property type="match status" value="2"/>
</dbReference>
<dbReference type="CDD" id="cd03216">
    <property type="entry name" value="ABC_Carb_Monos_I"/>
    <property type="match status" value="1"/>
</dbReference>
<organism evidence="8 9">
    <name type="scientific">Reyranella soli</name>
    <dbReference type="NCBI Taxonomy" id="1230389"/>
    <lineage>
        <taxon>Bacteria</taxon>
        <taxon>Pseudomonadati</taxon>
        <taxon>Pseudomonadota</taxon>
        <taxon>Alphaproteobacteria</taxon>
        <taxon>Hyphomicrobiales</taxon>
        <taxon>Reyranellaceae</taxon>
        <taxon>Reyranella</taxon>
    </lineage>
</organism>
<evidence type="ECO:0000259" key="7">
    <source>
        <dbReference type="PROSITE" id="PS50893"/>
    </source>
</evidence>
<dbReference type="EMBL" id="BKAJ01000048">
    <property type="protein sequence ID" value="GEP55881.1"/>
    <property type="molecule type" value="Genomic_DNA"/>
</dbReference>
<keyword evidence="5" id="KW-0547">Nucleotide-binding</keyword>
<keyword evidence="3" id="KW-0762">Sugar transport</keyword>
<dbReference type="SUPFAM" id="SSF52540">
    <property type="entry name" value="P-loop containing nucleoside triphosphate hydrolases"/>
    <property type="match status" value="2"/>
</dbReference>
<dbReference type="GO" id="GO:0016887">
    <property type="term" value="F:ATP hydrolysis activity"/>
    <property type="evidence" value="ECO:0007669"/>
    <property type="project" value="InterPro"/>
</dbReference>
<dbReference type="CDD" id="cd03215">
    <property type="entry name" value="ABC_Carb_Monos_II"/>
    <property type="match status" value="1"/>
</dbReference>
<keyword evidence="4" id="KW-0677">Repeat</keyword>
<dbReference type="SMART" id="SM00382">
    <property type="entry name" value="AAA"/>
    <property type="match status" value="1"/>
</dbReference>
<proteinExistence type="inferred from homology"/>
<dbReference type="PROSITE" id="PS00211">
    <property type="entry name" value="ABC_TRANSPORTER_1"/>
    <property type="match status" value="1"/>
</dbReference>
<comment type="similarity">
    <text evidence="1">Belongs to the ABC transporter superfamily.</text>
</comment>
<evidence type="ECO:0000256" key="2">
    <source>
        <dbReference type="ARBA" id="ARBA00022448"/>
    </source>
</evidence>
<keyword evidence="6 8" id="KW-0067">ATP-binding</keyword>
<sequence length="500" mass="54284">MGKRYGGVVALDDVSFAVHAQSIHAVLGENGAGKSTLIKIVGGVVSPDSGRIEIDGKAAAFLAPRDAIANGIVCVFQELSLIPDLTVADNICITDAPRRWGLIDRRAQLRRSEELLATIGCEDINPRLTVKDLPLSRRQLIEIAKALGRNPRLLVLDEATSALTPADAQRVYRIVRHLRERGLAVIYISHRMHEIEELADTCSVLRGGRHIATFKSGDRRPDEILQMMIGRDLSRIYPPKPAPAAATPPVLDVSHFSWTNRLSDVTLAVGRGEIVGLGGLDGQGQRELLLGLFGVLRETRGTIRLDGRDVVLKSPADAQAAGLSLALVPEDRKSEGLMLSMSVRENMTLAALRRVSRGFLINLAEETRIATQAVGDLAIKAASLDSPVGSLSGGNQQKVVLAKWLMNEPRVILLNDPMRGIDVGTKQELYRLMRTLADQGVSILFYSTDHDELIGMCDKIVVLYQGRVVRELKGEAMTEANMMAASLSLQQPTVATEACP</sequence>
<evidence type="ECO:0000256" key="3">
    <source>
        <dbReference type="ARBA" id="ARBA00022597"/>
    </source>
</evidence>
<dbReference type="InterPro" id="IPR017871">
    <property type="entry name" value="ABC_transporter-like_CS"/>
</dbReference>
<evidence type="ECO:0000256" key="1">
    <source>
        <dbReference type="ARBA" id="ARBA00005417"/>
    </source>
</evidence>
<dbReference type="InterPro" id="IPR003439">
    <property type="entry name" value="ABC_transporter-like_ATP-bd"/>
</dbReference>
<dbReference type="InterPro" id="IPR027417">
    <property type="entry name" value="P-loop_NTPase"/>
</dbReference>
<dbReference type="PANTHER" id="PTHR43790">
    <property type="entry name" value="CARBOHYDRATE TRANSPORT ATP-BINDING PROTEIN MG119-RELATED"/>
    <property type="match status" value="1"/>
</dbReference>
<evidence type="ECO:0000313" key="8">
    <source>
        <dbReference type="EMBL" id="GEP55881.1"/>
    </source>
</evidence>
<dbReference type="InterPro" id="IPR003593">
    <property type="entry name" value="AAA+_ATPase"/>
</dbReference>
<feature type="domain" description="ABC transporter" evidence="7">
    <location>
        <begin position="245"/>
        <end position="490"/>
    </location>
</feature>
<dbReference type="GO" id="GO:0005524">
    <property type="term" value="F:ATP binding"/>
    <property type="evidence" value="ECO:0007669"/>
    <property type="project" value="UniProtKB-KW"/>
</dbReference>
<dbReference type="Proteomes" id="UP000321058">
    <property type="component" value="Unassembled WGS sequence"/>
</dbReference>
<protein>
    <submittedName>
        <fullName evidence="8">Ribose import ATP-binding protein RbsA</fullName>
    </submittedName>
</protein>
<accession>A0A512NAP5</accession>
<name>A0A512NAP5_9HYPH</name>
<dbReference type="InterPro" id="IPR050107">
    <property type="entry name" value="ABC_carbohydrate_import_ATPase"/>
</dbReference>
<dbReference type="PANTHER" id="PTHR43790:SF9">
    <property type="entry name" value="GALACTOFURANOSE TRANSPORTER ATP-BINDING PROTEIN YTFR"/>
    <property type="match status" value="1"/>
</dbReference>
<evidence type="ECO:0000256" key="4">
    <source>
        <dbReference type="ARBA" id="ARBA00022737"/>
    </source>
</evidence>